<dbReference type="Gene3D" id="1.10.510.10">
    <property type="entry name" value="Transferase(Phosphotransferase) domain 1"/>
    <property type="match status" value="1"/>
</dbReference>
<evidence type="ECO:0000256" key="5">
    <source>
        <dbReference type="ARBA" id="ARBA00022777"/>
    </source>
</evidence>
<name>X6M3N2_RETFI</name>
<dbReference type="GO" id="GO:0005524">
    <property type="term" value="F:ATP binding"/>
    <property type="evidence" value="ECO:0007669"/>
    <property type="project" value="UniProtKB-KW"/>
</dbReference>
<sequence length="131" mass="15119">MIFELATGDYLFDPKADEKGFYGRDEDHLALIAELCGPFPLEVTQHGRVASQYFDAEGYFRNIPKLDYWPLYDVLHQKYKFRSQDAKDFAHFLACMLQVDPSKRASAKQMLIHPWLHITAKDKNGCVVCVC</sequence>
<dbReference type="GO" id="GO:0050684">
    <property type="term" value="P:regulation of mRNA processing"/>
    <property type="evidence" value="ECO:0007669"/>
    <property type="project" value="TreeGrafter"/>
</dbReference>
<evidence type="ECO:0000256" key="1">
    <source>
        <dbReference type="ARBA" id="ARBA00012513"/>
    </source>
</evidence>
<gene>
    <name evidence="9" type="ORF">RFI_29152</name>
</gene>
<accession>X6M3N2</accession>
<dbReference type="EMBL" id="ASPP01025238">
    <property type="protein sequence ID" value="ETO08236.1"/>
    <property type="molecule type" value="Genomic_DNA"/>
</dbReference>
<dbReference type="GO" id="GO:0000245">
    <property type="term" value="P:spliceosomal complex assembly"/>
    <property type="evidence" value="ECO:0007669"/>
    <property type="project" value="TreeGrafter"/>
</dbReference>
<evidence type="ECO:0000256" key="2">
    <source>
        <dbReference type="ARBA" id="ARBA00022527"/>
    </source>
</evidence>
<protein>
    <recommendedName>
        <fullName evidence="1">non-specific serine/threonine protein kinase</fullName>
        <ecNumber evidence="1">2.7.11.1</ecNumber>
    </recommendedName>
</protein>
<evidence type="ECO:0000256" key="8">
    <source>
        <dbReference type="ARBA" id="ARBA00048679"/>
    </source>
</evidence>
<reference evidence="9 10" key="1">
    <citation type="journal article" date="2013" name="Curr. Biol.">
        <title>The Genome of the Foraminiferan Reticulomyxa filosa.</title>
        <authorList>
            <person name="Glockner G."/>
            <person name="Hulsmann N."/>
            <person name="Schleicher M."/>
            <person name="Noegel A.A."/>
            <person name="Eichinger L."/>
            <person name="Gallinger C."/>
            <person name="Pawlowski J."/>
            <person name="Sierra R."/>
            <person name="Euteneuer U."/>
            <person name="Pillet L."/>
            <person name="Moustafa A."/>
            <person name="Platzer M."/>
            <person name="Groth M."/>
            <person name="Szafranski K."/>
            <person name="Schliwa M."/>
        </authorList>
    </citation>
    <scope>NUCLEOTIDE SEQUENCE [LARGE SCALE GENOMIC DNA]</scope>
</reference>
<keyword evidence="3" id="KW-0808">Transferase</keyword>
<keyword evidence="10" id="KW-1185">Reference proteome</keyword>
<dbReference type="InterPro" id="IPR011009">
    <property type="entry name" value="Kinase-like_dom_sf"/>
</dbReference>
<dbReference type="OrthoDB" id="1679321at2759"/>
<evidence type="ECO:0000256" key="6">
    <source>
        <dbReference type="ARBA" id="ARBA00022840"/>
    </source>
</evidence>
<dbReference type="SUPFAM" id="SSF56112">
    <property type="entry name" value="Protein kinase-like (PK-like)"/>
    <property type="match status" value="1"/>
</dbReference>
<keyword evidence="6" id="KW-0067">ATP-binding</keyword>
<dbReference type="EC" id="2.7.11.1" evidence="1"/>
<dbReference type="PANTHER" id="PTHR47634">
    <property type="entry name" value="PROTEIN KINASE DOMAIN-CONTAINING PROTEIN-RELATED"/>
    <property type="match status" value="1"/>
</dbReference>
<dbReference type="AlphaFoldDB" id="X6M3N2"/>
<comment type="catalytic activity">
    <reaction evidence="8">
        <text>L-seryl-[protein] + ATP = O-phospho-L-seryl-[protein] + ADP + H(+)</text>
        <dbReference type="Rhea" id="RHEA:17989"/>
        <dbReference type="Rhea" id="RHEA-COMP:9863"/>
        <dbReference type="Rhea" id="RHEA-COMP:11604"/>
        <dbReference type="ChEBI" id="CHEBI:15378"/>
        <dbReference type="ChEBI" id="CHEBI:29999"/>
        <dbReference type="ChEBI" id="CHEBI:30616"/>
        <dbReference type="ChEBI" id="CHEBI:83421"/>
        <dbReference type="ChEBI" id="CHEBI:456216"/>
        <dbReference type="EC" id="2.7.11.1"/>
    </reaction>
</comment>
<dbReference type="PANTHER" id="PTHR47634:SF9">
    <property type="entry name" value="PROTEIN KINASE DOMAIN-CONTAINING PROTEIN-RELATED"/>
    <property type="match status" value="1"/>
</dbReference>
<dbReference type="GO" id="GO:0004674">
    <property type="term" value="F:protein serine/threonine kinase activity"/>
    <property type="evidence" value="ECO:0007669"/>
    <property type="project" value="UniProtKB-KW"/>
</dbReference>
<dbReference type="Proteomes" id="UP000023152">
    <property type="component" value="Unassembled WGS sequence"/>
</dbReference>
<keyword evidence="5" id="KW-0418">Kinase</keyword>
<comment type="caution">
    <text evidence="9">The sequence shown here is derived from an EMBL/GenBank/DDBJ whole genome shotgun (WGS) entry which is preliminary data.</text>
</comment>
<dbReference type="InterPro" id="IPR051334">
    <property type="entry name" value="SRPK"/>
</dbReference>
<keyword evidence="4" id="KW-0547">Nucleotide-binding</keyword>
<organism evidence="9 10">
    <name type="scientific">Reticulomyxa filosa</name>
    <dbReference type="NCBI Taxonomy" id="46433"/>
    <lineage>
        <taxon>Eukaryota</taxon>
        <taxon>Sar</taxon>
        <taxon>Rhizaria</taxon>
        <taxon>Retaria</taxon>
        <taxon>Foraminifera</taxon>
        <taxon>Monothalamids</taxon>
        <taxon>Reticulomyxidae</taxon>
        <taxon>Reticulomyxa</taxon>
    </lineage>
</organism>
<evidence type="ECO:0000313" key="9">
    <source>
        <dbReference type="EMBL" id="ETO08236.1"/>
    </source>
</evidence>
<evidence type="ECO:0000256" key="4">
    <source>
        <dbReference type="ARBA" id="ARBA00022741"/>
    </source>
</evidence>
<evidence type="ECO:0000313" key="10">
    <source>
        <dbReference type="Proteomes" id="UP000023152"/>
    </source>
</evidence>
<evidence type="ECO:0000256" key="7">
    <source>
        <dbReference type="ARBA" id="ARBA00047899"/>
    </source>
</evidence>
<feature type="non-terminal residue" evidence="9">
    <location>
        <position position="131"/>
    </location>
</feature>
<proteinExistence type="predicted"/>
<comment type="catalytic activity">
    <reaction evidence="7">
        <text>L-threonyl-[protein] + ATP = O-phospho-L-threonyl-[protein] + ADP + H(+)</text>
        <dbReference type="Rhea" id="RHEA:46608"/>
        <dbReference type="Rhea" id="RHEA-COMP:11060"/>
        <dbReference type="Rhea" id="RHEA-COMP:11605"/>
        <dbReference type="ChEBI" id="CHEBI:15378"/>
        <dbReference type="ChEBI" id="CHEBI:30013"/>
        <dbReference type="ChEBI" id="CHEBI:30616"/>
        <dbReference type="ChEBI" id="CHEBI:61977"/>
        <dbReference type="ChEBI" id="CHEBI:456216"/>
        <dbReference type="EC" id="2.7.11.1"/>
    </reaction>
</comment>
<evidence type="ECO:0000256" key="3">
    <source>
        <dbReference type="ARBA" id="ARBA00022679"/>
    </source>
</evidence>
<keyword evidence="2" id="KW-0723">Serine/threonine-protein kinase</keyword>